<dbReference type="EMBL" id="JASAOG010000011">
    <property type="protein sequence ID" value="KAK0066288.1"/>
    <property type="molecule type" value="Genomic_DNA"/>
</dbReference>
<name>A0AAD8FJK4_BIOPF</name>
<evidence type="ECO:0000256" key="1">
    <source>
        <dbReference type="SAM" id="SignalP"/>
    </source>
</evidence>
<gene>
    <name evidence="2" type="ORF">Bpfe_004409</name>
</gene>
<dbReference type="Proteomes" id="UP001233172">
    <property type="component" value="Unassembled WGS sequence"/>
</dbReference>
<reference evidence="2" key="2">
    <citation type="submission" date="2023-04" db="EMBL/GenBank/DDBJ databases">
        <authorList>
            <person name="Bu L."/>
            <person name="Lu L."/>
            <person name="Laidemitt M.R."/>
            <person name="Zhang S.M."/>
            <person name="Mutuku M."/>
            <person name="Mkoji G."/>
            <person name="Steinauer M."/>
            <person name="Loker E.S."/>
        </authorList>
    </citation>
    <scope>NUCLEOTIDE SEQUENCE</scope>
    <source>
        <strain evidence="2">KasaAsao</strain>
        <tissue evidence="2">Whole Snail</tissue>
    </source>
</reference>
<evidence type="ECO:0000313" key="3">
    <source>
        <dbReference type="Proteomes" id="UP001233172"/>
    </source>
</evidence>
<accession>A0AAD8FJK4</accession>
<evidence type="ECO:0000313" key="2">
    <source>
        <dbReference type="EMBL" id="KAK0066288.1"/>
    </source>
</evidence>
<keyword evidence="1" id="KW-0732">Signal</keyword>
<reference evidence="2" key="1">
    <citation type="journal article" date="2023" name="PLoS Negl. Trop. Dis.">
        <title>A genome sequence for Biomphalaria pfeifferi, the major vector snail for the human-infecting parasite Schistosoma mansoni.</title>
        <authorList>
            <person name="Bu L."/>
            <person name="Lu L."/>
            <person name="Laidemitt M.R."/>
            <person name="Zhang S.M."/>
            <person name="Mutuku M."/>
            <person name="Mkoji G."/>
            <person name="Steinauer M."/>
            <person name="Loker E.S."/>
        </authorList>
    </citation>
    <scope>NUCLEOTIDE SEQUENCE</scope>
    <source>
        <strain evidence="2">KasaAsao</strain>
    </source>
</reference>
<organism evidence="2 3">
    <name type="scientific">Biomphalaria pfeifferi</name>
    <name type="common">Bloodfluke planorb</name>
    <name type="synonym">Freshwater snail</name>
    <dbReference type="NCBI Taxonomy" id="112525"/>
    <lineage>
        <taxon>Eukaryota</taxon>
        <taxon>Metazoa</taxon>
        <taxon>Spiralia</taxon>
        <taxon>Lophotrochozoa</taxon>
        <taxon>Mollusca</taxon>
        <taxon>Gastropoda</taxon>
        <taxon>Heterobranchia</taxon>
        <taxon>Euthyneura</taxon>
        <taxon>Panpulmonata</taxon>
        <taxon>Hygrophila</taxon>
        <taxon>Lymnaeoidea</taxon>
        <taxon>Planorbidae</taxon>
        <taxon>Biomphalaria</taxon>
    </lineage>
</organism>
<dbReference type="AlphaFoldDB" id="A0AAD8FJK4"/>
<feature type="signal peptide" evidence="1">
    <location>
        <begin position="1"/>
        <end position="18"/>
    </location>
</feature>
<protein>
    <recommendedName>
        <fullName evidence="4">TNFR-Cys domain-containing protein</fullName>
    </recommendedName>
</protein>
<evidence type="ECO:0008006" key="4">
    <source>
        <dbReference type="Google" id="ProtNLM"/>
    </source>
</evidence>
<feature type="chain" id="PRO_5042141659" description="TNFR-Cys domain-containing protein" evidence="1">
    <location>
        <begin position="19"/>
        <end position="174"/>
    </location>
</feature>
<comment type="caution">
    <text evidence="2">The sequence shown here is derived from an EMBL/GenBank/DDBJ whole genome shotgun (WGS) entry which is preliminary data.</text>
</comment>
<proteinExistence type="predicted"/>
<keyword evidence="3" id="KW-1185">Reference proteome</keyword>
<sequence>MLLILYIFFLENSIRTTALCPVNYFIKEVVKETCESYQKGMWQIPCGNGKQKVIINHSDYCCVSCSPCDVCGLGVFLYHDFEGRACGWNSNVICCEEENMDVSNDHCVQRTTPSPSIILTSTLSFALEAKTTKELMLRNRQEAELSFINTCNKCRASVFCISVVIVIHHLFAHH</sequence>